<name>A0A6G3ZUT8_9BACL</name>
<dbReference type="GO" id="GO:0008237">
    <property type="term" value="F:metallopeptidase activity"/>
    <property type="evidence" value="ECO:0007669"/>
    <property type="project" value="UniProtKB-KW"/>
</dbReference>
<keyword evidence="1" id="KW-0812">Transmembrane</keyword>
<comment type="caution">
    <text evidence="3">The sequence shown here is derived from an EMBL/GenBank/DDBJ whole genome shotgun (WGS) entry which is preliminary data.</text>
</comment>
<evidence type="ECO:0000256" key="1">
    <source>
        <dbReference type="SAM" id="Phobius"/>
    </source>
</evidence>
<dbReference type="InterPro" id="IPR003675">
    <property type="entry name" value="Rce1/LyrA-like_dom"/>
</dbReference>
<dbReference type="PANTHER" id="PTHR43592:SF15">
    <property type="entry name" value="CAAX AMINO TERMINAL PROTEASE FAMILY PROTEIN"/>
    <property type="match status" value="1"/>
</dbReference>
<keyword evidence="1" id="KW-0472">Membrane</keyword>
<accession>A0A6G3ZUT8</accession>
<evidence type="ECO:0000259" key="2">
    <source>
        <dbReference type="Pfam" id="PF02517"/>
    </source>
</evidence>
<feature type="transmembrane region" description="Helical" evidence="1">
    <location>
        <begin position="66"/>
        <end position="86"/>
    </location>
</feature>
<proteinExistence type="predicted"/>
<gene>
    <name evidence="3" type="ORF">GK047_08125</name>
</gene>
<dbReference type="AlphaFoldDB" id="A0A6G3ZUT8"/>
<evidence type="ECO:0000313" key="3">
    <source>
        <dbReference type="EMBL" id="NEW05973.1"/>
    </source>
</evidence>
<feature type="transmembrane region" description="Helical" evidence="1">
    <location>
        <begin position="98"/>
        <end position="123"/>
    </location>
</feature>
<keyword evidence="1" id="KW-1133">Transmembrane helix</keyword>
<reference evidence="3" key="1">
    <citation type="submission" date="2020-02" db="EMBL/GenBank/DDBJ databases">
        <authorList>
            <person name="Shen X.-R."/>
            <person name="Zhang Y.-X."/>
        </authorList>
    </citation>
    <scope>NUCLEOTIDE SEQUENCE</scope>
    <source>
        <strain evidence="3">SYP-B3998</strain>
    </source>
</reference>
<organism evidence="3">
    <name type="scientific">Paenibacillus sp. SYP-B3998</name>
    <dbReference type="NCBI Taxonomy" id="2678564"/>
    <lineage>
        <taxon>Bacteria</taxon>
        <taxon>Bacillati</taxon>
        <taxon>Bacillota</taxon>
        <taxon>Bacilli</taxon>
        <taxon>Bacillales</taxon>
        <taxon>Paenibacillaceae</taxon>
        <taxon>Paenibacillus</taxon>
    </lineage>
</organism>
<dbReference type="GO" id="GO:0080120">
    <property type="term" value="P:CAAX-box protein maturation"/>
    <property type="evidence" value="ECO:0007669"/>
    <property type="project" value="UniProtKB-ARBA"/>
</dbReference>
<sequence>MITVLIPLIILPFSSILKEKVAEKYNTNLYPITDKQQFMFVFVTITVGICEEIIFRGFMQHYVKEFGVSTLWSFLIISVVFGAGHFMQGLTGVISSTLLGLILGYLYYTTGSLLIPILVHILYDAKAIYISRVLTKSHKSLLLKEIQDELHRN</sequence>
<feature type="domain" description="CAAX prenyl protease 2/Lysostaphin resistance protein A-like" evidence="2">
    <location>
        <begin position="38"/>
        <end position="125"/>
    </location>
</feature>
<protein>
    <submittedName>
        <fullName evidence="3">CPBP family intramembrane metalloprotease</fullName>
    </submittedName>
</protein>
<dbReference type="EMBL" id="JAAIKC010000002">
    <property type="protein sequence ID" value="NEW05973.1"/>
    <property type="molecule type" value="Genomic_DNA"/>
</dbReference>
<keyword evidence="3" id="KW-0645">Protease</keyword>
<keyword evidence="3" id="KW-0378">Hydrolase</keyword>
<dbReference type="Pfam" id="PF02517">
    <property type="entry name" value="Rce1-like"/>
    <property type="match status" value="1"/>
</dbReference>
<feature type="transmembrane region" description="Helical" evidence="1">
    <location>
        <begin position="37"/>
        <end position="54"/>
    </location>
</feature>
<dbReference type="RefSeq" id="WP_163943987.1">
    <property type="nucleotide sequence ID" value="NZ_JAAIKC010000002.1"/>
</dbReference>
<dbReference type="GO" id="GO:0006508">
    <property type="term" value="P:proteolysis"/>
    <property type="evidence" value="ECO:0007669"/>
    <property type="project" value="UniProtKB-KW"/>
</dbReference>
<dbReference type="GO" id="GO:0004175">
    <property type="term" value="F:endopeptidase activity"/>
    <property type="evidence" value="ECO:0007669"/>
    <property type="project" value="UniProtKB-ARBA"/>
</dbReference>
<dbReference type="PANTHER" id="PTHR43592">
    <property type="entry name" value="CAAX AMINO TERMINAL PROTEASE"/>
    <property type="match status" value="1"/>
</dbReference>
<keyword evidence="3" id="KW-0482">Metalloprotease</keyword>